<dbReference type="RefSeq" id="WP_046152493.1">
    <property type="nucleotide sequence ID" value="NZ_CADFGU010000003.1"/>
</dbReference>
<evidence type="ECO:0000313" key="2">
    <source>
        <dbReference type="Proteomes" id="UP000033618"/>
    </source>
</evidence>
<reference evidence="1 2" key="1">
    <citation type="submission" date="2015-03" db="EMBL/GenBank/DDBJ databases">
        <title>Draft Genome Sequence of Burkholderia andropogonis type strain ICMP2807, isolated from Sorghum bicolor.</title>
        <authorList>
            <person name="Lopes-Santos L."/>
            <person name="Castro D.B."/>
            <person name="Ottoboni L.M."/>
            <person name="Park D."/>
            <person name="Weirc B.S."/>
            <person name="Destefano S.A."/>
        </authorList>
    </citation>
    <scope>NUCLEOTIDE SEQUENCE [LARGE SCALE GENOMIC DNA]</scope>
    <source>
        <strain evidence="1 2">ICMP2807</strain>
    </source>
</reference>
<dbReference type="PATRIC" id="fig|28092.6.peg.1526"/>
<dbReference type="AlphaFoldDB" id="A0A0F5K3Q7"/>
<dbReference type="EMBL" id="LAQU01000005">
    <property type="protein sequence ID" value="KKB64162.1"/>
    <property type="molecule type" value="Genomic_DNA"/>
</dbReference>
<comment type="caution">
    <text evidence="1">The sequence shown here is derived from an EMBL/GenBank/DDBJ whole genome shotgun (WGS) entry which is preliminary data.</text>
</comment>
<name>A0A0F5K3Q7_9BURK</name>
<protein>
    <submittedName>
        <fullName evidence="1">Uncharacterized protein</fullName>
    </submittedName>
</protein>
<dbReference type="STRING" id="28092.WM40_06435"/>
<dbReference type="Proteomes" id="UP000033618">
    <property type="component" value="Unassembled WGS sequence"/>
</dbReference>
<evidence type="ECO:0000313" key="1">
    <source>
        <dbReference type="EMBL" id="KKB64162.1"/>
    </source>
</evidence>
<gene>
    <name evidence="1" type="ORF">WM40_06435</name>
</gene>
<proteinExistence type="predicted"/>
<organism evidence="1 2">
    <name type="scientific">Robbsia andropogonis</name>
    <dbReference type="NCBI Taxonomy" id="28092"/>
    <lineage>
        <taxon>Bacteria</taxon>
        <taxon>Pseudomonadati</taxon>
        <taxon>Pseudomonadota</taxon>
        <taxon>Betaproteobacteria</taxon>
        <taxon>Burkholderiales</taxon>
        <taxon>Burkholderiaceae</taxon>
        <taxon>Robbsia</taxon>
    </lineage>
</organism>
<keyword evidence="2" id="KW-1185">Reference proteome</keyword>
<accession>A0A0F5K3Q7</accession>
<sequence>MMNFPTLASHNQEEAKSILSDDALPANALQRRVFLDVTLLNDYHGKVHTPRESLSQLLHSPLGVYIASISVAGEDLIVRFDIAASDVDFTLHMLISALPDAMIGRLLSRSV</sequence>